<protein>
    <recommendedName>
        <fullName evidence="8">NET domain-containing protein</fullName>
    </recommendedName>
</protein>
<dbReference type="InterPro" id="IPR018971">
    <property type="entry name" value="DUF1997"/>
</dbReference>
<dbReference type="InterPro" id="IPR001487">
    <property type="entry name" value="Bromodomain"/>
</dbReference>
<dbReference type="Pfam" id="PF09366">
    <property type="entry name" value="DUF1997"/>
    <property type="match status" value="1"/>
</dbReference>
<keyword evidence="1 2" id="KW-0103">Bromodomain</keyword>
<dbReference type="Pfam" id="PF17035">
    <property type="entry name" value="BET"/>
    <property type="match status" value="1"/>
</dbReference>
<evidence type="ECO:0000256" key="1">
    <source>
        <dbReference type="ARBA" id="ARBA00023117"/>
    </source>
</evidence>
<feature type="domain" description="Bromo" evidence="4">
    <location>
        <begin position="255"/>
        <end position="298"/>
    </location>
</feature>
<dbReference type="PROSITE" id="PS50014">
    <property type="entry name" value="BROMODOMAIN_2"/>
    <property type="match status" value="1"/>
</dbReference>
<comment type="caution">
    <text evidence="6">The sequence shown here is derived from an EMBL/GenBank/DDBJ whole genome shotgun (WGS) entry which is preliminary data.</text>
</comment>
<dbReference type="EMBL" id="BLLF01000596">
    <property type="protein sequence ID" value="GFH13295.1"/>
    <property type="molecule type" value="Genomic_DNA"/>
</dbReference>
<evidence type="ECO:0000256" key="3">
    <source>
        <dbReference type="SAM" id="MobiDB-lite"/>
    </source>
</evidence>
<evidence type="ECO:0008006" key="8">
    <source>
        <dbReference type="Google" id="ProtNLM"/>
    </source>
</evidence>
<name>A0A699YVR8_HAELA</name>
<feature type="domain" description="NET" evidence="5">
    <location>
        <begin position="326"/>
        <end position="407"/>
    </location>
</feature>
<feature type="compositionally biased region" description="Basic and acidic residues" evidence="3">
    <location>
        <begin position="216"/>
        <end position="227"/>
    </location>
</feature>
<feature type="region of interest" description="Disordered" evidence="3">
    <location>
        <begin position="206"/>
        <end position="227"/>
    </location>
</feature>
<reference evidence="6 7" key="1">
    <citation type="submission" date="2020-02" db="EMBL/GenBank/DDBJ databases">
        <title>Draft genome sequence of Haematococcus lacustris strain NIES-144.</title>
        <authorList>
            <person name="Morimoto D."/>
            <person name="Nakagawa S."/>
            <person name="Yoshida T."/>
            <person name="Sawayama S."/>
        </authorList>
    </citation>
    <scope>NUCLEOTIDE SEQUENCE [LARGE SCALE GENOMIC DNA]</scope>
    <source>
        <strain evidence="6 7">NIES-144</strain>
    </source>
</reference>
<dbReference type="AlphaFoldDB" id="A0A699YVR8"/>
<dbReference type="Proteomes" id="UP000485058">
    <property type="component" value="Unassembled WGS sequence"/>
</dbReference>
<dbReference type="InterPro" id="IPR027353">
    <property type="entry name" value="NET_dom"/>
</dbReference>
<keyword evidence="7" id="KW-1185">Reference proteome</keyword>
<dbReference type="SUPFAM" id="SSF47370">
    <property type="entry name" value="Bromodomain"/>
    <property type="match status" value="1"/>
</dbReference>
<organism evidence="6 7">
    <name type="scientific">Haematococcus lacustris</name>
    <name type="common">Green alga</name>
    <name type="synonym">Haematococcus pluvialis</name>
    <dbReference type="NCBI Taxonomy" id="44745"/>
    <lineage>
        <taxon>Eukaryota</taxon>
        <taxon>Viridiplantae</taxon>
        <taxon>Chlorophyta</taxon>
        <taxon>core chlorophytes</taxon>
        <taxon>Chlorophyceae</taxon>
        <taxon>CS clade</taxon>
        <taxon>Chlamydomonadales</taxon>
        <taxon>Haematococcaceae</taxon>
        <taxon>Haematococcus</taxon>
    </lineage>
</organism>
<dbReference type="Gene3D" id="1.20.1270.220">
    <property type="match status" value="1"/>
</dbReference>
<feature type="compositionally biased region" description="Polar residues" evidence="3">
    <location>
        <begin position="442"/>
        <end position="451"/>
    </location>
</feature>
<dbReference type="PROSITE" id="PS51525">
    <property type="entry name" value="NET"/>
    <property type="match status" value="1"/>
</dbReference>
<feature type="region of interest" description="Disordered" evidence="3">
    <location>
        <begin position="400"/>
        <end position="576"/>
    </location>
</feature>
<dbReference type="CDD" id="cd04369">
    <property type="entry name" value="Bromodomain"/>
    <property type="match status" value="1"/>
</dbReference>
<feature type="compositionally biased region" description="Acidic residues" evidence="3">
    <location>
        <begin position="529"/>
        <end position="538"/>
    </location>
</feature>
<evidence type="ECO:0000313" key="6">
    <source>
        <dbReference type="EMBL" id="GFH13295.1"/>
    </source>
</evidence>
<feature type="compositionally biased region" description="Polar residues" evidence="3">
    <location>
        <begin position="511"/>
        <end position="523"/>
    </location>
</feature>
<evidence type="ECO:0000259" key="4">
    <source>
        <dbReference type="PROSITE" id="PS50014"/>
    </source>
</evidence>
<dbReference type="SMART" id="SM00297">
    <property type="entry name" value="BROMO"/>
    <property type="match status" value="1"/>
</dbReference>
<evidence type="ECO:0000256" key="2">
    <source>
        <dbReference type="PROSITE-ProRule" id="PRU00035"/>
    </source>
</evidence>
<dbReference type="InterPro" id="IPR036427">
    <property type="entry name" value="Bromodomain-like_sf"/>
</dbReference>
<feature type="compositionally biased region" description="Basic and acidic residues" evidence="3">
    <location>
        <begin position="546"/>
        <end position="570"/>
    </location>
</feature>
<evidence type="ECO:0000313" key="7">
    <source>
        <dbReference type="Proteomes" id="UP000485058"/>
    </source>
</evidence>
<dbReference type="PANTHER" id="PTHR34131">
    <property type="entry name" value="(RAP ANNOTATION RELEASE2) GALACTOSE-BINDING LIKE DOMAIN CONTAINING PROTEIN"/>
    <property type="match status" value="1"/>
</dbReference>
<gene>
    <name evidence="6" type="ORF">HaLaN_09149</name>
</gene>
<dbReference type="Pfam" id="PF00439">
    <property type="entry name" value="Bromodomain"/>
    <property type="match status" value="1"/>
</dbReference>
<dbReference type="InterPro" id="IPR038336">
    <property type="entry name" value="NET_sf"/>
</dbReference>
<dbReference type="PRINTS" id="PR00503">
    <property type="entry name" value="BROMODOMAIN"/>
</dbReference>
<proteinExistence type="predicted"/>
<evidence type="ECO:0000259" key="5">
    <source>
        <dbReference type="PROSITE" id="PS51525"/>
    </source>
</evidence>
<dbReference type="Gene3D" id="1.20.920.10">
    <property type="entry name" value="Bromodomain-like"/>
    <property type="match status" value="1"/>
</dbReference>
<feature type="compositionally biased region" description="Basic and acidic residues" evidence="3">
    <location>
        <begin position="465"/>
        <end position="489"/>
    </location>
</feature>
<sequence>MAEKKVTAPSRRKARLAASKFGTLEVIEAQKTLAAYMSLPASQYSVLDARKIERVDDNTFSCYVGELRMFKWSVEPVLLLSVTVLPGGCDIQLLSCKLRGSPLVESINDKFSAQMSNEVRWRDASSAAEPARKAIVSTTSLQVELEVPAWCGFLSTASIESVGAGVLQNKAALSQRLPQLFQQYYEAAPVVLDYSAQAAPAQAVKRPFSGGLGGSEQKRPKATDETQRRIDQMYKDITALITRKLASRKTDFLWFKEPVSPKVVPDYYNVIKNPMDFSTIKQKIQRQQYSTPLDVCEDAPVAQPVQAVSQKVGQLTSQLKSAMAAVPASANSDTHMTEVLKRRISIQLSELQGEQLAGVLDIVSSAVPASASHQEEIELDIDALPVDVLWKLKAYVDSLNSRGRGHSNVPGKRPLPADSGAGHAAYNAPSASMRSQDEADTKGSSGAGSVNSDDDESPNEVKGSTMDDPRANGRGTFVHDTRGAADESKTAPPEQSAFLKDGTAARKAEVQLNTANWNTTAMQQPGGDDVAEPEEEDKMWEAFQTMEERKKKQAEEQQKLKEQQAEELRKASTVCS</sequence>
<accession>A0A699YVR8</accession>
<dbReference type="PANTHER" id="PTHR34131:SF3">
    <property type="entry name" value="(RAP ANNOTATION RELEASE2) GALACTOSE-BINDING LIKE DOMAIN CONTAINING PROTEIN"/>
    <property type="match status" value="1"/>
</dbReference>